<dbReference type="EMBL" id="RSCL01000028">
    <property type="protein sequence ID" value="RUS98594.1"/>
    <property type="molecule type" value="Genomic_DNA"/>
</dbReference>
<dbReference type="CDD" id="cd08417">
    <property type="entry name" value="PBP2_Nitroaromatics_like"/>
    <property type="match status" value="1"/>
</dbReference>
<dbReference type="SUPFAM" id="SSF46785">
    <property type="entry name" value="Winged helix' DNA-binding domain"/>
    <property type="match status" value="1"/>
</dbReference>
<dbReference type="GO" id="GO:0003700">
    <property type="term" value="F:DNA-binding transcription factor activity"/>
    <property type="evidence" value="ECO:0007669"/>
    <property type="project" value="InterPro"/>
</dbReference>
<evidence type="ECO:0000256" key="4">
    <source>
        <dbReference type="ARBA" id="ARBA00023163"/>
    </source>
</evidence>
<keyword evidence="2" id="KW-0805">Transcription regulation</keyword>
<evidence type="ECO:0000256" key="3">
    <source>
        <dbReference type="ARBA" id="ARBA00023125"/>
    </source>
</evidence>
<dbReference type="GO" id="GO:0003677">
    <property type="term" value="F:DNA binding"/>
    <property type="evidence" value="ECO:0007669"/>
    <property type="project" value="UniProtKB-KW"/>
</dbReference>
<dbReference type="PRINTS" id="PR00039">
    <property type="entry name" value="HTHLYSR"/>
</dbReference>
<organism evidence="6 7">
    <name type="scientific">Dulcicalothrix desertica PCC 7102</name>
    <dbReference type="NCBI Taxonomy" id="232991"/>
    <lineage>
        <taxon>Bacteria</taxon>
        <taxon>Bacillati</taxon>
        <taxon>Cyanobacteriota</taxon>
        <taxon>Cyanophyceae</taxon>
        <taxon>Nostocales</taxon>
        <taxon>Calotrichaceae</taxon>
        <taxon>Dulcicalothrix</taxon>
    </lineage>
</organism>
<gene>
    <name evidence="6" type="ORF">DSM106972_079800</name>
</gene>
<keyword evidence="4" id="KW-0804">Transcription</keyword>
<feature type="domain" description="HTH lysR-type" evidence="5">
    <location>
        <begin position="9"/>
        <end position="66"/>
    </location>
</feature>
<evidence type="ECO:0000256" key="1">
    <source>
        <dbReference type="ARBA" id="ARBA00009437"/>
    </source>
</evidence>
<accession>A0A433UXJ5</accession>
<dbReference type="PANTHER" id="PTHR30118">
    <property type="entry name" value="HTH-TYPE TRANSCRIPTIONAL REGULATOR LEUO-RELATED"/>
    <property type="match status" value="1"/>
</dbReference>
<dbReference type="InterPro" id="IPR050389">
    <property type="entry name" value="LysR-type_TF"/>
</dbReference>
<dbReference type="PANTHER" id="PTHR30118:SF15">
    <property type="entry name" value="TRANSCRIPTIONAL REGULATORY PROTEIN"/>
    <property type="match status" value="1"/>
</dbReference>
<proteinExistence type="inferred from homology"/>
<dbReference type="Pfam" id="PF03466">
    <property type="entry name" value="LysR_substrate"/>
    <property type="match status" value="1"/>
</dbReference>
<dbReference type="InterPro" id="IPR036390">
    <property type="entry name" value="WH_DNA-bd_sf"/>
</dbReference>
<dbReference type="InterPro" id="IPR036388">
    <property type="entry name" value="WH-like_DNA-bd_sf"/>
</dbReference>
<keyword evidence="3" id="KW-0238">DNA-binding</keyword>
<dbReference type="OrthoDB" id="528082at2"/>
<keyword evidence="7" id="KW-1185">Reference proteome</keyword>
<dbReference type="InterPro" id="IPR005119">
    <property type="entry name" value="LysR_subst-bd"/>
</dbReference>
<reference evidence="6" key="2">
    <citation type="journal article" date="2019" name="Genome Biol. Evol.">
        <title>Day and night: Metabolic profiles and evolutionary relationships of six axenic non-marine cyanobacteria.</title>
        <authorList>
            <person name="Will S.E."/>
            <person name="Henke P."/>
            <person name="Boedeker C."/>
            <person name="Huang S."/>
            <person name="Brinkmann H."/>
            <person name="Rohde M."/>
            <person name="Jarek M."/>
            <person name="Friedl T."/>
            <person name="Seufert S."/>
            <person name="Schumacher M."/>
            <person name="Overmann J."/>
            <person name="Neumann-Schaal M."/>
            <person name="Petersen J."/>
        </authorList>
    </citation>
    <scope>NUCLEOTIDE SEQUENCE [LARGE SCALE GENOMIC DNA]</scope>
    <source>
        <strain evidence="6">PCC 7102</strain>
    </source>
</reference>
<evidence type="ECO:0000313" key="7">
    <source>
        <dbReference type="Proteomes" id="UP000271624"/>
    </source>
</evidence>
<sequence>MKSIDLASIDLNLLVAFEALLEERSVTAAAKRLYLGQPAMSAALGRLRILFNDELFIRIGREMQPTSKAAAIAPDIFAALRQIRHTIESSQTFNPSSAQRNFSIGSADYTSFVILPKLLEHCRKKAPSINFRMIGFEKDNIGEMLEQGTIQVGLGVFPNPPRQTICVPLFQERFVGIARQKHPAIKNKLISLETFANLSHVLVTLRQDATGEIDKILATHNLQRRVQLTTPHLLILPAIISSSDMIAAVPYRIGAYFSNLANIEIFELPLEIQPWTVSMIWSQLTDKDDANSWLRQTLKTVCKQI</sequence>
<dbReference type="Gene3D" id="3.40.190.10">
    <property type="entry name" value="Periplasmic binding protein-like II"/>
    <property type="match status" value="2"/>
</dbReference>
<dbReference type="Gene3D" id="1.10.10.10">
    <property type="entry name" value="Winged helix-like DNA-binding domain superfamily/Winged helix DNA-binding domain"/>
    <property type="match status" value="1"/>
</dbReference>
<dbReference type="Proteomes" id="UP000271624">
    <property type="component" value="Unassembled WGS sequence"/>
</dbReference>
<dbReference type="InterPro" id="IPR000847">
    <property type="entry name" value="LysR_HTH_N"/>
</dbReference>
<protein>
    <submittedName>
        <fullName evidence="6">LysR family transcriptional regulator</fullName>
    </submittedName>
</protein>
<evidence type="ECO:0000256" key="2">
    <source>
        <dbReference type="ARBA" id="ARBA00023015"/>
    </source>
</evidence>
<comment type="caution">
    <text evidence="6">The sequence shown here is derived from an EMBL/GenBank/DDBJ whole genome shotgun (WGS) entry which is preliminary data.</text>
</comment>
<name>A0A433UXJ5_9CYAN</name>
<dbReference type="AlphaFoldDB" id="A0A433UXJ5"/>
<evidence type="ECO:0000259" key="5">
    <source>
        <dbReference type="PROSITE" id="PS50931"/>
    </source>
</evidence>
<dbReference type="PROSITE" id="PS50931">
    <property type="entry name" value="HTH_LYSR"/>
    <property type="match status" value="1"/>
</dbReference>
<dbReference type="RefSeq" id="WP_127086044.1">
    <property type="nucleotide sequence ID" value="NZ_RSCL01000028.1"/>
</dbReference>
<comment type="similarity">
    <text evidence="1">Belongs to the LysR transcriptional regulatory family.</text>
</comment>
<reference evidence="6" key="1">
    <citation type="submission" date="2018-12" db="EMBL/GenBank/DDBJ databases">
        <authorList>
            <person name="Will S."/>
            <person name="Neumann-Schaal M."/>
            <person name="Henke P."/>
        </authorList>
    </citation>
    <scope>NUCLEOTIDE SEQUENCE</scope>
    <source>
        <strain evidence="6">PCC 7102</strain>
    </source>
</reference>
<dbReference type="SUPFAM" id="SSF53850">
    <property type="entry name" value="Periplasmic binding protein-like II"/>
    <property type="match status" value="1"/>
</dbReference>
<dbReference type="InterPro" id="IPR037402">
    <property type="entry name" value="YidZ_PBP2"/>
</dbReference>
<dbReference type="Pfam" id="PF00126">
    <property type="entry name" value="HTH_1"/>
    <property type="match status" value="1"/>
</dbReference>
<evidence type="ECO:0000313" key="6">
    <source>
        <dbReference type="EMBL" id="RUS98594.1"/>
    </source>
</evidence>